<protein>
    <submittedName>
        <fullName evidence="1">Uncharacterized protein</fullName>
    </submittedName>
</protein>
<organism evidence="1 2">
    <name type="scientific">Datura stramonium</name>
    <name type="common">Jimsonweed</name>
    <name type="synonym">Common thornapple</name>
    <dbReference type="NCBI Taxonomy" id="4076"/>
    <lineage>
        <taxon>Eukaryota</taxon>
        <taxon>Viridiplantae</taxon>
        <taxon>Streptophyta</taxon>
        <taxon>Embryophyta</taxon>
        <taxon>Tracheophyta</taxon>
        <taxon>Spermatophyta</taxon>
        <taxon>Magnoliopsida</taxon>
        <taxon>eudicotyledons</taxon>
        <taxon>Gunneridae</taxon>
        <taxon>Pentapetalae</taxon>
        <taxon>asterids</taxon>
        <taxon>lamiids</taxon>
        <taxon>Solanales</taxon>
        <taxon>Solanaceae</taxon>
        <taxon>Solanoideae</taxon>
        <taxon>Datureae</taxon>
        <taxon>Datura</taxon>
    </lineage>
</organism>
<evidence type="ECO:0000313" key="2">
    <source>
        <dbReference type="Proteomes" id="UP000823775"/>
    </source>
</evidence>
<proteinExistence type="predicted"/>
<comment type="caution">
    <text evidence="1">The sequence shown here is derived from an EMBL/GenBank/DDBJ whole genome shotgun (WGS) entry which is preliminary data.</text>
</comment>
<accession>A0ABS8VGI0</accession>
<gene>
    <name evidence="1" type="ORF">HAX54_034427</name>
</gene>
<name>A0ABS8VGI0_DATST</name>
<reference evidence="1 2" key="1">
    <citation type="journal article" date="2021" name="BMC Genomics">
        <title>Datura genome reveals duplications of psychoactive alkaloid biosynthetic genes and high mutation rate following tissue culture.</title>
        <authorList>
            <person name="Rajewski A."/>
            <person name="Carter-House D."/>
            <person name="Stajich J."/>
            <person name="Litt A."/>
        </authorList>
    </citation>
    <scope>NUCLEOTIDE SEQUENCE [LARGE SCALE GENOMIC DNA]</scope>
    <source>
        <strain evidence="1">AR-01</strain>
    </source>
</reference>
<dbReference type="Proteomes" id="UP000823775">
    <property type="component" value="Unassembled WGS sequence"/>
</dbReference>
<keyword evidence="2" id="KW-1185">Reference proteome</keyword>
<evidence type="ECO:0000313" key="1">
    <source>
        <dbReference type="EMBL" id="MCD9645466.1"/>
    </source>
</evidence>
<sequence length="107" mass="12052">MDEGLSLFELVMAKSKSSKYSDVPFGENTWKCRSLCWSVWKRISSHKKRYLNARAGKNLKNASEHHIWNRRGESQGAILSGSSQYGFDENALLSPAQSPTGKLTLVF</sequence>
<dbReference type="EMBL" id="JACEIK010004443">
    <property type="protein sequence ID" value="MCD9645466.1"/>
    <property type="molecule type" value="Genomic_DNA"/>
</dbReference>